<evidence type="ECO:0000313" key="2">
    <source>
        <dbReference type="EMBL" id="KAF9812968.1"/>
    </source>
</evidence>
<sequence length="422" mass="46656">MQPEYPNPRKHDDDQDRGHGRLPSKLRRIEDQSGFLHRGARLFGTPQSGSQQTSPNSDTPSPTRRRRRRQSTLDTTTRKTHRRVTPSTGGIGPLGPPRDGRHVANDDLPEASTSSLRAYGEQHLEARPGITALLPPASTSYRSAALDDALSEWPTSPGDDNPSTQDTHIFRSGELRRDTGIAESRQAQYGYGEALEAHLTLRQEPPLLDRRETGGSAVRQNRAPGPSSPRSSGPLCISPSVYELEHTGLRNADVDDGAEAEHSSARAVPFADRPGSPPPMPRLPPEHAATQHIVPHTSPILTGFPPPAIPHSTQHTGIRPPSPSARMWNPQSTVVVTARRLPMPEEPQSDDEFRMAAMTSDTFLSSDDTQRYLFTGQSPNDAAPYGQLEAAYYHSQRQQAIHAYRNGLLDPRDDYWWRWLPP</sequence>
<feature type="region of interest" description="Disordered" evidence="1">
    <location>
        <begin position="202"/>
        <end position="238"/>
    </location>
</feature>
<accession>A0A8H7P1D8</accession>
<dbReference type="Proteomes" id="UP000639403">
    <property type="component" value="Unassembled WGS sequence"/>
</dbReference>
<feature type="compositionally biased region" description="Low complexity" evidence="1">
    <location>
        <begin position="224"/>
        <end position="234"/>
    </location>
</feature>
<dbReference type="AlphaFoldDB" id="A0A8H7P1D8"/>
<reference evidence="2" key="1">
    <citation type="submission" date="2020-11" db="EMBL/GenBank/DDBJ databases">
        <authorList>
            <person name="Koelle M."/>
            <person name="Horta M.A.C."/>
            <person name="Nowrousian M."/>
            <person name="Ohm R.A."/>
            <person name="Benz P."/>
            <person name="Pilgard A."/>
        </authorList>
    </citation>
    <scope>NUCLEOTIDE SEQUENCE</scope>
    <source>
        <strain evidence="2">FPRL280</strain>
    </source>
</reference>
<proteinExistence type="predicted"/>
<gene>
    <name evidence="2" type="ORF">IEO21_05853</name>
</gene>
<feature type="compositionally biased region" description="Low complexity" evidence="1">
    <location>
        <begin position="50"/>
        <end position="62"/>
    </location>
</feature>
<feature type="compositionally biased region" description="Basic and acidic residues" evidence="1">
    <location>
        <begin position="202"/>
        <end position="213"/>
    </location>
</feature>
<evidence type="ECO:0000256" key="1">
    <source>
        <dbReference type="SAM" id="MobiDB-lite"/>
    </source>
</evidence>
<comment type="caution">
    <text evidence="2">The sequence shown here is derived from an EMBL/GenBank/DDBJ whole genome shotgun (WGS) entry which is preliminary data.</text>
</comment>
<dbReference type="EMBL" id="JADOXO010000116">
    <property type="protein sequence ID" value="KAF9812968.1"/>
    <property type="molecule type" value="Genomic_DNA"/>
</dbReference>
<feature type="compositionally biased region" description="Basic and acidic residues" evidence="1">
    <location>
        <begin position="168"/>
        <end position="180"/>
    </location>
</feature>
<reference evidence="2" key="2">
    <citation type="journal article" name="Front. Microbiol.">
        <title>Degradative Capacity of Two Strains of Rhodonia placenta: From Phenotype to Genotype.</title>
        <authorList>
            <person name="Kolle M."/>
            <person name="Horta M.A.C."/>
            <person name="Nowrousian M."/>
            <person name="Ohm R.A."/>
            <person name="Benz J.P."/>
            <person name="Pilgard A."/>
        </authorList>
    </citation>
    <scope>NUCLEOTIDE SEQUENCE</scope>
    <source>
        <strain evidence="2">FPRL280</strain>
    </source>
</reference>
<feature type="compositionally biased region" description="Basic and acidic residues" evidence="1">
    <location>
        <begin position="7"/>
        <end position="19"/>
    </location>
</feature>
<feature type="region of interest" description="Disordered" evidence="1">
    <location>
        <begin position="1"/>
        <end position="181"/>
    </location>
</feature>
<feature type="region of interest" description="Disordered" evidence="1">
    <location>
        <begin position="256"/>
        <end position="328"/>
    </location>
</feature>
<name>A0A8H7P1D8_9APHY</name>
<evidence type="ECO:0000313" key="3">
    <source>
        <dbReference type="Proteomes" id="UP000639403"/>
    </source>
</evidence>
<organism evidence="2 3">
    <name type="scientific">Rhodonia placenta</name>
    <dbReference type="NCBI Taxonomy" id="104341"/>
    <lineage>
        <taxon>Eukaryota</taxon>
        <taxon>Fungi</taxon>
        <taxon>Dikarya</taxon>
        <taxon>Basidiomycota</taxon>
        <taxon>Agaricomycotina</taxon>
        <taxon>Agaricomycetes</taxon>
        <taxon>Polyporales</taxon>
        <taxon>Adustoporiaceae</taxon>
        <taxon>Rhodonia</taxon>
    </lineage>
</organism>
<protein>
    <submittedName>
        <fullName evidence="2">Uncharacterized protein</fullName>
    </submittedName>
</protein>